<protein>
    <submittedName>
        <fullName evidence="2">ESX-5 secretion system eccCb5 domain protein</fullName>
    </submittedName>
</protein>
<proteinExistence type="predicted"/>
<sequence length="128" mass="13768">MARPALGSTPDAVFESDSVAAAVRQVAAGEARPVRRLPARFGLDQLRQVAAADRRQGVGAGGIAWAISELDLQPVYLNFADNAHLMVTGGASAGGRRRWRRSCPKSAGSMRREPAPLRPRRVPRRRSG</sequence>
<dbReference type="PATRIC" id="fig|1299334.3.peg.4733"/>
<dbReference type="EMBL" id="JAOB01000042">
    <property type="protein sequence ID" value="EUA42722.1"/>
    <property type="molecule type" value="Genomic_DNA"/>
</dbReference>
<reference evidence="2" key="1">
    <citation type="submission" date="2014-01" db="EMBL/GenBank/DDBJ databases">
        <authorList>
            <person name="Brown-Elliot B."/>
            <person name="Wallace R."/>
            <person name="Lenaerts A."/>
            <person name="Ordway D."/>
            <person name="DeGroote M.A."/>
            <person name="Parker T."/>
            <person name="Sizemore C."/>
            <person name="Tallon L.J."/>
            <person name="Sadzewicz L.K."/>
            <person name="Sengamalay N."/>
            <person name="Fraser C.M."/>
            <person name="Hine E."/>
            <person name="Shefchek K.A."/>
            <person name="Das S.P."/>
            <person name="Tettelin H."/>
        </authorList>
    </citation>
    <scope>NUCLEOTIDE SEQUENCE [LARGE SCALE GENOMIC DNA]</scope>
    <source>
        <strain evidence="2">4042</strain>
    </source>
</reference>
<feature type="region of interest" description="Disordered" evidence="1">
    <location>
        <begin position="90"/>
        <end position="128"/>
    </location>
</feature>
<evidence type="ECO:0000313" key="2">
    <source>
        <dbReference type="EMBL" id="EUA42722.1"/>
    </source>
</evidence>
<name>X8BF12_MYCXE</name>
<dbReference type="AlphaFoldDB" id="X8BF12"/>
<comment type="caution">
    <text evidence="2">The sequence shown here is derived from an EMBL/GenBank/DDBJ whole genome shotgun (WGS) entry which is preliminary data.</text>
</comment>
<evidence type="ECO:0000256" key="1">
    <source>
        <dbReference type="SAM" id="MobiDB-lite"/>
    </source>
</evidence>
<gene>
    <name evidence="2" type="ORF">I553_6582</name>
</gene>
<accession>X8BF12</accession>
<feature type="compositionally biased region" description="Basic residues" evidence="1">
    <location>
        <begin position="118"/>
        <end position="128"/>
    </location>
</feature>
<organism evidence="2">
    <name type="scientific">Mycobacterium xenopi 4042</name>
    <dbReference type="NCBI Taxonomy" id="1299334"/>
    <lineage>
        <taxon>Bacteria</taxon>
        <taxon>Bacillati</taxon>
        <taxon>Actinomycetota</taxon>
        <taxon>Actinomycetes</taxon>
        <taxon>Mycobacteriales</taxon>
        <taxon>Mycobacteriaceae</taxon>
        <taxon>Mycobacterium</taxon>
    </lineage>
</organism>